<reference evidence="3" key="2">
    <citation type="submission" date="2012-12" db="EMBL/GenBank/DDBJ databases">
        <title>Region harboring genes involved in magnetosome formation of Candidatus Desulfamplus magnetosmortis.</title>
        <authorList>
            <person name="Lefevre C.T."/>
            <person name="Bazylinski D.A."/>
        </authorList>
    </citation>
    <scope>NUCLEOTIDE SEQUENCE</scope>
    <source>
        <strain evidence="3">BW-1</strain>
    </source>
</reference>
<dbReference type="EMBL" id="HF547348">
    <property type="protein sequence ID" value="CCO06822.1"/>
    <property type="molecule type" value="Genomic_DNA"/>
</dbReference>
<dbReference type="OrthoDB" id="1522895at2"/>
<reference evidence="3" key="1">
    <citation type="submission" date="2012-10" db="EMBL/GenBank/DDBJ databases">
        <authorList>
            <person name="Lefevre C."/>
        </authorList>
    </citation>
    <scope>NUCLEOTIDE SEQUENCE</scope>
    <source>
        <strain evidence="3">BW-1</strain>
    </source>
</reference>
<evidence type="ECO:0000259" key="2">
    <source>
        <dbReference type="Pfam" id="PF06812"/>
    </source>
</evidence>
<proteinExistence type="predicted"/>
<dbReference type="InterPro" id="IPR017739">
    <property type="entry name" value="T6SS-assoc_VCA0119"/>
</dbReference>
<dbReference type="Proteomes" id="UP000191931">
    <property type="component" value="Unassembled WGS sequence"/>
</dbReference>
<organism evidence="3">
    <name type="scientific">Desulfamplus magnetovallimortis</name>
    <dbReference type="NCBI Taxonomy" id="1246637"/>
    <lineage>
        <taxon>Bacteria</taxon>
        <taxon>Pseudomonadati</taxon>
        <taxon>Thermodesulfobacteriota</taxon>
        <taxon>Desulfobacteria</taxon>
        <taxon>Desulfobacterales</taxon>
        <taxon>Desulfobacteraceae</taxon>
        <taxon>Desulfamplus</taxon>
    </lineage>
</organism>
<feature type="compositionally biased region" description="Polar residues" evidence="1">
    <location>
        <begin position="246"/>
        <end position="275"/>
    </location>
</feature>
<dbReference type="InterPro" id="IPR010657">
    <property type="entry name" value="ImpA_N"/>
</dbReference>
<protein>
    <recommendedName>
        <fullName evidence="2">ImpA N-terminal domain-containing protein</fullName>
    </recommendedName>
</protein>
<name>L0R5L9_9BACT</name>
<dbReference type="AlphaFoldDB" id="L0R5L9"/>
<dbReference type="PANTHER" id="PTHR37024">
    <property type="entry name" value="TYPE VI SECRETION SYSTEM DUF2094 AND IMPA-RELATED DOMAIN PROTEIN"/>
    <property type="match status" value="1"/>
</dbReference>
<feature type="region of interest" description="Disordered" evidence="1">
    <location>
        <begin position="1"/>
        <end position="22"/>
    </location>
</feature>
<reference evidence="4 5" key="3">
    <citation type="submission" date="2017-03" db="EMBL/GenBank/DDBJ databases">
        <authorList>
            <person name="Afonso C.L."/>
            <person name="Miller P.J."/>
            <person name="Scott M.A."/>
            <person name="Spackman E."/>
            <person name="Goraichik I."/>
            <person name="Dimitrov K.M."/>
            <person name="Suarez D.L."/>
            <person name="Swayne D.E."/>
        </authorList>
    </citation>
    <scope>NUCLEOTIDE SEQUENCE [LARGE SCALE GENOMIC DNA]</scope>
    <source>
        <strain evidence="4">PRJEB14757</strain>
    </source>
</reference>
<evidence type="ECO:0000313" key="4">
    <source>
        <dbReference type="EMBL" id="SLM32873.1"/>
    </source>
</evidence>
<feature type="region of interest" description="Disordered" evidence="1">
    <location>
        <begin position="179"/>
        <end position="293"/>
    </location>
</feature>
<accession>L0R5L9</accession>
<feature type="compositionally biased region" description="Low complexity" evidence="1">
    <location>
        <begin position="192"/>
        <end position="208"/>
    </location>
</feature>
<feature type="domain" description="ImpA N-terminal" evidence="2">
    <location>
        <begin position="10"/>
        <end position="121"/>
    </location>
</feature>
<evidence type="ECO:0000313" key="5">
    <source>
        <dbReference type="Proteomes" id="UP000191931"/>
    </source>
</evidence>
<dbReference type="RefSeq" id="WP_080798583.1">
    <property type="nucleotide sequence ID" value="NZ_LT828540.1"/>
</dbReference>
<dbReference type="PANTHER" id="PTHR37024:SF3">
    <property type="entry name" value="TYPE VI SECRETION SYSTEM PROTEIN TSSA"/>
    <property type="match status" value="1"/>
</dbReference>
<dbReference type="Pfam" id="PF06812">
    <property type="entry name" value="ImpA_N"/>
    <property type="match status" value="1"/>
</dbReference>
<dbReference type="EMBL" id="FWEV01000325">
    <property type="protein sequence ID" value="SLM32873.1"/>
    <property type="molecule type" value="Genomic_DNA"/>
</dbReference>
<feature type="compositionally biased region" description="Basic and acidic residues" evidence="1">
    <location>
        <begin position="228"/>
        <end position="239"/>
    </location>
</feature>
<gene>
    <name evidence="3" type="ORF">DEMABW1_80216</name>
    <name evidence="4" type="ORF">MTBBW1_80216</name>
</gene>
<dbReference type="STRING" id="1246637.MTBBW1_80216"/>
<evidence type="ECO:0000313" key="3">
    <source>
        <dbReference type="EMBL" id="CCO06822.1"/>
    </source>
</evidence>
<evidence type="ECO:0000256" key="1">
    <source>
        <dbReference type="SAM" id="MobiDB-lite"/>
    </source>
</evidence>
<keyword evidence="5" id="KW-1185">Reference proteome</keyword>
<dbReference type="Pfam" id="PF16989">
    <property type="entry name" value="T6SS_VasJ"/>
    <property type="match status" value="1"/>
</dbReference>
<feature type="compositionally biased region" description="Polar residues" evidence="1">
    <location>
        <begin position="284"/>
        <end position="293"/>
    </location>
</feature>
<sequence length="614" mass="67499">MDLPDLGKLPISEKAPSGQDVRYEPDFDALSQEISKLGSPTADSPTDWKKVIKLSTSILSTQSKHLQVATYYCYAMMKTEEMDGLFKGIHVLRDLLENFWDSLFPPVKRMKGRRGIIEWWVEKTGDYLSNTQSVVWNKEKRDQLLDNIGAVDVFLGENMEDAPLLRSLVNQLKSTIEVEKLEIPDETPTGASDTTPSMEEPSSSSATSLKPLGDAESPSKHFAGSDVTSKRSTDVESSQKDPAVSNDLSKTAGSTNTSAQKTVQDIQGEQPSGSVSAPPPIQKTGDTLSSNTQSQAYKDAEVVLKQGVALLAKAASAMRQQSPFDPVPYRLSRISAWIPVDSLPTATGGKTMLPPPDEQIISVITRLYSASDWQNLVDACESRVQQYLFWLDLSRYVFEAMENLGYQDICASVATETAIYAKRLKGIENLSFSDGTPFADIETKEWLKNIISGSKGLGISSKASGALDSLTTQTHGDEQSHGLRDGRQVHRIALEISAAEKMVLENRIDEALSYIMASKAASRSERERFLWKLGLCKILISAKQIVIASSYVDDILQGVETFNLKSWEPEIAVDALSIALTILRLQQNEGNEQKIASIIKEISLLDPIKALNII</sequence>